<evidence type="ECO:0008006" key="3">
    <source>
        <dbReference type="Google" id="ProtNLM"/>
    </source>
</evidence>
<protein>
    <recommendedName>
        <fullName evidence="3">Flagellar basal body-associated protein FliL</fullName>
    </recommendedName>
</protein>
<dbReference type="STRING" id="313367.JSE7799_03389"/>
<proteinExistence type="predicted"/>
<organism evidence="1 2">
    <name type="scientific">Jannaschia seosinensis</name>
    <dbReference type="NCBI Taxonomy" id="313367"/>
    <lineage>
        <taxon>Bacteria</taxon>
        <taxon>Pseudomonadati</taxon>
        <taxon>Pseudomonadota</taxon>
        <taxon>Alphaproteobacteria</taxon>
        <taxon>Rhodobacterales</taxon>
        <taxon>Roseobacteraceae</taxon>
        <taxon>Jannaschia</taxon>
    </lineage>
</organism>
<accession>A0A0M7BFM6</accession>
<keyword evidence="2" id="KW-1185">Reference proteome</keyword>
<evidence type="ECO:0000313" key="1">
    <source>
        <dbReference type="EMBL" id="CUH40654.1"/>
    </source>
</evidence>
<dbReference type="AlphaFoldDB" id="A0A0M7BFM6"/>
<dbReference type="RefSeq" id="WP_055664662.1">
    <property type="nucleotide sequence ID" value="NZ_CYPR01000228.1"/>
</dbReference>
<gene>
    <name evidence="1" type="ORF">JSE7799_03389</name>
</gene>
<dbReference type="Proteomes" id="UP000049455">
    <property type="component" value="Unassembled WGS sequence"/>
</dbReference>
<dbReference type="EMBL" id="CYPR01000228">
    <property type="protein sequence ID" value="CUH40654.1"/>
    <property type="molecule type" value="Genomic_DNA"/>
</dbReference>
<name>A0A0M7BFM6_9RHOB</name>
<sequence>MRILIALVIVVLAGAGGLYGGFLTRPAVPAEDHDAAPVVAEPKEEVSEGNIIQLKNSFVVPVLRDGRIWSHAVLMLGVEAGQTSSEAILLREPVLRDAINEALFRHGSQGGFDGNFTDSLMLNRLRTTLNQVVRQRLSDETARVLIMAMSRQGR</sequence>
<evidence type="ECO:0000313" key="2">
    <source>
        <dbReference type="Proteomes" id="UP000049455"/>
    </source>
</evidence>
<reference evidence="1 2" key="1">
    <citation type="submission" date="2015-09" db="EMBL/GenBank/DDBJ databases">
        <authorList>
            <person name="Jackson K.R."/>
            <person name="Lunt B.L."/>
            <person name="Fisher J.N.B."/>
            <person name="Gardner A.V."/>
            <person name="Bailey M.E."/>
            <person name="Deus L.M."/>
            <person name="Earl A.S."/>
            <person name="Gibby P.D."/>
            <person name="Hartmann K.A."/>
            <person name="Liu J.E."/>
            <person name="Manci A.M."/>
            <person name="Nielsen D.A."/>
            <person name="Solomon M.B."/>
            <person name="Breakwell D.P."/>
            <person name="Burnett S.H."/>
            <person name="Grose J.H."/>
        </authorList>
    </citation>
    <scope>NUCLEOTIDE SEQUENCE [LARGE SCALE GENOMIC DNA]</scope>
    <source>
        <strain evidence="1 2">CECT 7799</strain>
    </source>
</reference>
<dbReference type="OrthoDB" id="7864548at2"/>